<gene>
    <name evidence="1" type="ORF">AQJ30_15480</name>
</gene>
<reference evidence="1 2" key="1">
    <citation type="submission" date="2015-10" db="EMBL/GenBank/DDBJ databases">
        <title>Draft genome sequence of Streptomyces longwoodensis DSM 41677, type strain for the species Streptomyces longwoodensis.</title>
        <authorList>
            <person name="Ruckert C."/>
            <person name="Winkler A."/>
            <person name="Kalinowski J."/>
            <person name="Kampfer P."/>
            <person name="Glaeser S."/>
        </authorList>
    </citation>
    <scope>NUCLEOTIDE SEQUENCE [LARGE SCALE GENOMIC DNA]</scope>
    <source>
        <strain evidence="1 2">DSM 41677</strain>
    </source>
</reference>
<keyword evidence="2" id="KW-1185">Reference proteome</keyword>
<protein>
    <submittedName>
        <fullName evidence="1">Uncharacterized protein</fullName>
    </submittedName>
</protein>
<evidence type="ECO:0000313" key="1">
    <source>
        <dbReference type="EMBL" id="KUN37684.1"/>
    </source>
</evidence>
<dbReference type="RefSeq" id="WP_067233768.1">
    <property type="nucleotide sequence ID" value="NZ_KQ948553.1"/>
</dbReference>
<organism evidence="1 2">
    <name type="scientific">Streptomyces longwoodensis</name>
    <dbReference type="NCBI Taxonomy" id="68231"/>
    <lineage>
        <taxon>Bacteria</taxon>
        <taxon>Bacillati</taxon>
        <taxon>Actinomycetota</taxon>
        <taxon>Actinomycetes</taxon>
        <taxon>Kitasatosporales</taxon>
        <taxon>Streptomycetaceae</taxon>
        <taxon>Streptomyces</taxon>
    </lineage>
</organism>
<dbReference type="STRING" id="68231.AQJ30_15480"/>
<evidence type="ECO:0000313" key="2">
    <source>
        <dbReference type="Proteomes" id="UP000053271"/>
    </source>
</evidence>
<name>A0A101QWZ3_9ACTN</name>
<dbReference type="AlphaFoldDB" id="A0A101QWZ3"/>
<sequence length="65" mass="6853">MSAGLRVNVTVVAGPGRPAWCGRCKANTGVSVDVLGLFPTGVTRISKVSVCEVHDDPDDQEDRRG</sequence>
<accession>A0A101QWZ3</accession>
<dbReference type="Proteomes" id="UP000053271">
    <property type="component" value="Unassembled WGS sequence"/>
</dbReference>
<dbReference type="GeneID" id="91426002"/>
<proteinExistence type="predicted"/>
<comment type="caution">
    <text evidence="1">The sequence shown here is derived from an EMBL/GenBank/DDBJ whole genome shotgun (WGS) entry which is preliminary data.</text>
</comment>
<dbReference type="EMBL" id="LMWS01000018">
    <property type="protein sequence ID" value="KUN37684.1"/>
    <property type="molecule type" value="Genomic_DNA"/>
</dbReference>